<reference evidence="3 4" key="1">
    <citation type="submission" date="2019-02" db="EMBL/GenBank/DDBJ databases">
        <title>Halonotius sp. a new haloqrchaeon isolated from saline water.</title>
        <authorList>
            <person name="Duran-Viseras A."/>
            <person name="Sanchez-Porro C."/>
            <person name="Ventosa A."/>
        </authorList>
    </citation>
    <scope>NUCLEOTIDE SEQUENCE [LARGE SCALE GENOMIC DNA]</scope>
    <source>
        <strain evidence="3 4">F9-27</strain>
    </source>
</reference>
<evidence type="ECO:0000259" key="2">
    <source>
        <dbReference type="Pfam" id="PF13360"/>
    </source>
</evidence>
<feature type="compositionally biased region" description="Low complexity" evidence="1">
    <location>
        <begin position="436"/>
        <end position="450"/>
    </location>
</feature>
<dbReference type="PROSITE" id="PS51318">
    <property type="entry name" value="TAT"/>
    <property type="match status" value="1"/>
</dbReference>
<feature type="region of interest" description="Disordered" evidence="1">
    <location>
        <begin position="434"/>
        <end position="468"/>
    </location>
</feature>
<gene>
    <name evidence="3" type="ORF">EWF95_02550</name>
</gene>
<organism evidence="3 4">
    <name type="scientific">Halonotius roseus</name>
    <dbReference type="NCBI Taxonomy" id="2511997"/>
    <lineage>
        <taxon>Archaea</taxon>
        <taxon>Methanobacteriati</taxon>
        <taxon>Methanobacteriota</taxon>
        <taxon>Stenosarchaea group</taxon>
        <taxon>Halobacteria</taxon>
        <taxon>Halobacteriales</taxon>
        <taxon>Haloferacaceae</taxon>
        <taxon>Halonotius</taxon>
    </lineage>
</organism>
<name>A0A544QQW2_9EURY</name>
<dbReference type="OrthoDB" id="8638at2157"/>
<dbReference type="SMART" id="SM00564">
    <property type="entry name" value="PQQ"/>
    <property type="match status" value="8"/>
</dbReference>
<dbReference type="InterPro" id="IPR002372">
    <property type="entry name" value="PQQ_rpt_dom"/>
</dbReference>
<protein>
    <submittedName>
        <fullName evidence="3">Pyrrolo-quinoline quinone</fullName>
    </submittedName>
</protein>
<dbReference type="EMBL" id="SESI01000001">
    <property type="protein sequence ID" value="TQQ81834.1"/>
    <property type="molecule type" value="Genomic_DNA"/>
</dbReference>
<dbReference type="InterPro" id="IPR018391">
    <property type="entry name" value="PQQ_b-propeller_rpt"/>
</dbReference>
<evidence type="ECO:0000313" key="4">
    <source>
        <dbReference type="Proteomes" id="UP000315385"/>
    </source>
</evidence>
<accession>A0A544QQW2</accession>
<dbReference type="Gene3D" id="2.130.10.10">
    <property type="entry name" value="YVTN repeat-like/Quinoprotein amine dehydrogenase"/>
    <property type="match status" value="3"/>
</dbReference>
<dbReference type="InterPro" id="IPR006311">
    <property type="entry name" value="TAT_signal"/>
</dbReference>
<dbReference type="SUPFAM" id="SSF50998">
    <property type="entry name" value="Quinoprotein alcohol dehydrogenase-like"/>
    <property type="match status" value="3"/>
</dbReference>
<proteinExistence type="predicted"/>
<dbReference type="RefSeq" id="WP_142442487.1">
    <property type="nucleotide sequence ID" value="NZ_SESI01000001.1"/>
</dbReference>
<comment type="caution">
    <text evidence="3">The sequence shown here is derived from an EMBL/GenBank/DDBJ whole genome shotgun (WGS) entry which is preliminary data.</text>
</comment>
<keyword evidence="4" id="KW-1185">Reference proteome</keyword>
<dbReference type="InterPro" id="IPR011047">
    <property type="entry name" value="Quinoprotein_ADH-like_sf"/>
</dbReference>
<evidence type="ECO:0000313" key="3">
    <source>
        <dbReference type="EMBL" id="TQQ81834.1"/>
    </source>
</evidence>
<feature type="domain" description="Pyrrolo-quinoline quinone repeat" evidence="2">
    <location>
        <begin position="38"/>
        <end position="148"/>
    </location>
</feature>
<dbReference type="Proteomes" id="UP000315385">
    <property type="component" value="Unassembled WGS sequence"/>
</dbReference>
<dbReference type="AlphaFoldDB" id="A0A544QQW2"/>
<dbReference type="PANTHER" id="PTHR34512:SF30">
    <property type="entry name" value="OUTER MEMBRANE PROTEIN ASSEMBLY FACTOR BAMB"/>
    <property type="match status" value="1"/>
</dbReference>
<dbReference type="InterPro" id="IPR015943">
    <property type="entry name" value="WD40/YVTN_repeat-like_dom_sf"/>
</dbReference>
<dbReference type="Pfam" id="PF13360">
    <property type="entry name" value="PQQ_2"/>
    <property type="match status" value="2"/>
</dbReference>
<evidence type="ECO:0000256" key="1">
    <source>
        <dbReference type="SAM" id="MobiDB-lite"/>
    </source>
</evidence>
<feature type="domain" description="Pyrrolo-quinoline quinone repeat" evidence="2">
    <location>
        <begin position="234"/>
        <end position="362"/>
    </location>
</feature>
<sequence length="718" mass="76311">MSGERNVTLSQTSRRRLLRAVGGLTTLGVASGVTTDTVAADPGDQQWAFETGGEVRSSPTVVDGTVFFGSNDGNLYAVDAETGTEQWAFKTGANVISAPTVVDGTAFVGDDTGNLYAVDVETGSQQWVYETARFAQSSPTVVGGTAFVVSSFNENLDAVDADTGNLQWTFEIERDISSSSTVVDGTVFVGSENENLYAIDADTGEQEWAFETEDFVWSSPTVVDGTVFVGSGTNLYAVNADTGNQLWATGMPGSLDSSPTVIDGTVFIGSSNFSSNLYAIDADTGDTEWTFQTGDDISTSPTVADKSVFVGSSDGNLYAVDADTGEQKWAFETGEFIISSPTVVDGTVFFGSGDGTFYAVDAGVSGSSEGSRVLLGTEGHHSEWRYAEQSIDIRTPDSDATGSGESLIRNSIMLLFGGIGTAVIWSYLYRSPQNQSTGQTQTETADTTSENSAPSTAEVDDQSTITTDDMPPASEVAADRHLTAAEAAIETAGTAASNANFSAAADAYSEAISEYNSVLAVLDAGATEQRAEIEAAIDSARADLETVETRHDQRNEIIEALKPAERSFQEAIVAYIENNQTVARIRFRQARDAFEEVHETISESENNLLGSSTEVSVQPDRELSSTTLSELVEIPEPAVDALSDAGIETLSDFESCDEWPWTPATVEKLVADGAIEENLATTLTLLSWLRDNEGCEFNAAEAVARRQEQADYGFNHAS</sequence>
<dbReference type="PANTHER" id="PTHR34512">
    <property type="entry name" value="CELL SURFACE PROTEIN"/>
    <property type="match status" value="1"/>
</dbReference>